<evidence type="ECO:0008006" key="5">
    <source>
        <dbReference type="Google" id="ProtNLM"/>
    </source>
</evidence>
<organism evidence="3 4">
    <name type="scientific">Athelia psychrophila</name>
    <dbReference type="NCBI Taxonomy" id="1759441"/>
    <lineage>
        <taxon>Eukaryota</taxon>
        <taxon>Fungi</taxon>
        <taxon>Dikarya</taxon>
        <taxon>Basidiomycota</taxon>
        <taxon>Agaricomycotina</taxon>
        <taxon>Agaricomycetes</taxon>
        <taxon>Agaricomycetidae</taxon>
        <taxon>Atheliales</taxon>
        <taxon>Atheliaceae</taxon>
        <taxon>Athelia</taxon>
    </lineage>
</organism>
<name>A0A167XA20_9AGAM</name>
<reference evidence="3 4" key="1">
    <citation type="journal article" date="2016" name="Mol. Biol. Evol.">
        <title>Comparative Genomics of Early-Diverging Mushroom-Forming Fungi Provides Insights into the Origins of Lignocellulose Decay Capabilities.</title>
        <authorList>
            <person name="Nagy L.G."/>
            <person name="Riley R."/>
            <person name="Tritt A."/>
            <person name="Adam C."/>
            <person name="Daum C."/>
            <person name="Floudas D."/>
            <person name="Sun H."/>
            <person name="Yadav J.S."/>
            <person name="Pangilinan J."/>
            <person name="Larsson K.H."/>
            <person name="Matsuura K."/>
            <person name="Barry K."/>
            <person name="Labutti K."/>
            <person name="Kuo R."/>
            <person name="Ohm R.A."/>
            <person name="Bhattacharya S.S."/>
            <person name="Shirouzu T."/>
            <person name="Yoshinaga Y."/>
            <person name="Martin F.M."/>
            <person name="Grigoriev I.V."/>
            <person name="Hibbett D.S."/>
        </authorList>
    </citation>
    <scope>NUCLEOTIDE SEQUENCE [LARGE SCALE GENOMIC DNA]</scope>
    <source>
        <strain evidence="3 4">CBS 109695</strain>
    </source>
</reference>
<keyword evidence="1" id="KW-0812">Transmembrane</keyword>
<keyword evidence="1" id="KW-0472">Membrane</keyword>
<feature type="signal peptide" evidence="2">
    <location>
        <begin position="1"/>
        <end position="20"/>
    </location>
</feature>
<proteinExistence type="predicted"/>
<evidence type="ECO:0000256" key="1">
    <source>
        <dbReference type="SAM" id="Phobius"/>
    </source>
</evidence>
<dbReference type="Proteomes" id="UP000076532">
    <property type="component" value="Unassembled WGS sequence"/>
</dbReference>
<feature type="chain" id="PRO_5007894312" description="Mid2 domain-containing protein" evidence="2">
    <location>
        <begin position="21"/>
        <end position="145"/>
    </location>
</feature>
<keyword evidence="4" id="KW-1185">Reference proteome</keyword>
<evidence type="ECO:0000313" key="4">
    <source>
        <dbReference type="Proteomes" id="UP000076532"/>
    </source>
</evidence>
<keyword evidence="2" id="KW-0732">Signal</keyword>
<feature type="transmembrane region" description="Helical" evidence="1">
    <location>
        <begin position="64"/>
        <end position="83"/>
    </location>
</feature>
<gene>
    <name evidence="3" type="ORF">FIBSPDRAFT_296332</name>
</gene>
<keyword evidence="1" id="KW-1133">Transmembrane helix</keyword>
<dbReference type="AlphaFoldDB" id="A0A167XA20"/>
<evidence type="ECO:0000256" key="2">
    <source>
        <dbReference type="SAM" id="SignalP"/>
    </source>
</evidence>
<dbReference type="EMBL" id="KV417765">
    <property type="protein sequence ID" value="KZP06992.1"/>
    <property type="molecule type" value="Genomic_DNA"/>
</dbReference>
<evidence type="ECO:0000313" key="3">
    <source>
        <dbReference type="EMBL" id="KZP06992.1"/>
    </source>
</evidence>
<accession>A0A167XA20</accession>
<sequence>MIFAPLLWISVFSILASVQGVDPCAHTESSLPVDPRCSSVAILDSESRGQSRDNSSSTSRGTTIAINIVVTLIILLIILPVLIRSVRRSRRQLSIPSNTPIKSTAYFRSSQTPFNGPPPAWSEIETHMSGNEGVLHYPPPMYSNV</sequence>
<protein>
    <recommendedName>
        <fullName evidence="5">Mid2 domain-containing protein</fullName>
    </recommendedName>
</protein>